<feature type="domain" description="Nucleotide-diphospho-sugar transferase" evidence="1">
    <location>
        <begin position="47"/>
        <end position="245"/>
    </location>
</feature>
<reference evidence="2" key="2">
    <citation type="submission" date="2023-06" db="EMBL/GenBank/DDBJ databases">
        <authorList>
            <person name="Ma L."/>
            <person name="Liu K.-W."/>
            <person name="Li Z."/>
            <person name="Hsiao Y.-Y."/>
            <person name="Qi Y."/>
            <person name="Fu T."/>
            <person name="Tang G."/>
            <person name="Zhang D."/>
            <person name="Sun W.-H."/>
            <person name="Liu D.-K."/>
            <person name="Li Y."/>
            <person name="Chen G.-Z."/>
            <person name="Liu X.-D."/>
            <person name="Liao X.-Y."/>
            <person name="Jiang Y.-T."/>
            <person name="Yu X."/>
            <person name="Hao Y."/>
            <person name="Huang J."/>
            <person name="Zhao X.-W."/>
            <person name="Ke S."/>
            <person name="Chen Y.-Y."/>
            <person name="Wu W.-L."/>
            <person name="Hsu J.-L."/>
            <person name="Lin Y.-F."/>
            <person name="Huang M.-D."/>
            <person name="Li C.-Y."/>
            <person name="Huang L."/>
            <person name="Wang Z.-W."/>
            <person name="Zhao X."/>
            <person name="Zhong W.-Y."/>
            <person name="Peng D.-H."/>
            <person name="Ahmad S."/>
            <person name="Lan S."/>
            <person name="Zhang J.-S."/>
            <person name="Tsai W.-C."/>
            <person name="Van De Peer Y."/>
            <person name="Liu Z.-J."/>
        </authorList>
    </citation>
    <scope>NUCLEOTIDE SEQUENCE</scope>
    <source>
        <strain evidence="2">SCP</strain>
        <tissue evidence="2">Leaves</tissue>
    </source>
</reference>
<evidence type="ECO:0000313" key="2">
    <source>
        <dbReference type="EMBL" id="KAK1261713.1"/>
    </source>
</evidence>
<keyword evidence="3" id="KW-1185">Reference proteome</keyword>
<organism evidence="2 3">
    <name type="scientific">Acorus gramineus</name>
    <name type="common">Dwarf sweet flag</name>
    <dbReference type="NCBI Taxonomy" id="55184"/>
    <lineage>
        <taxon>Eukaryota</taxon>
        <taxon>Viridiplantae</taxon>
        <taxon>Streptophyta</taxon>
        <taxon>Embryophyta</taxon>
        <taxon>Tracheophyta</taxon>
        <taxon>Spermatophyta</taxon>
        <taxon>Magnoliopsida</taxon>
        <taxon>Liliopsida</taxon>
        <taxon>Acoraceae</taxon>
        <taxon>Acorus</taxon>
    </lineage>
</organism>
<dbReference type="PANTHER" id="PTHR46038:SF38">
    <property type="entry name" value="GLYCOSYLTRANSFERASE-RELATED"/>
    <property type="match status" value="1"/>
</dbReference>
<dbReference type="Proteomes" id="UP001179952">
    <property type="component" value="Unassembled WGS sequence"/>
</dbReference>
<comment type="caution">
    <text evidence="2">The sequence shown here is derived from an EMBL/GenBank/DDBJ whole genome shotgun (WGS) entry which is preliminary data.</text>
</comment>
<name>A0AAV9AC36_ACOGR</name>
<dbReference type="PANTHER" id="PTHR46038">
    <property type="entry name" value="EXPRESSED PROTEIN-RELATED"/>
    <property type="match status" value="1"/>
</dbReference>
<protein>
    <recommendedName>
        <fullName evidence="1">Nucleotide-diphospho-sugar transferase domain-containing protein</fullName>
    </recommendedName>
</protein>
<dbReference type="EMBL" id="JAUJYN010000010">
    <property type="protein sequence ID" value="KAK1261713.1"/>
    <property type="molecule type" value="Genomic_DNA"/>
</dbReference>
<reference evidence="2" key="1">
    <citation type="journal article" date="2023" name="Nat. Commun.">
        <title>Diploid and tetraploid genomes of Acorus and the evolution of monocots.</title>
        <authorList>
            <person name="Ma L."/>
            <person name="Liu K.W."/>
            <person name="Li Z."/>
            <person name="Hsiao Y.Y."/>
            <person name="Qi Y."/>
            <person name="Fu T."/>
            <person name="Tang G.D."/>
            <person name="Zhang D."/>
            <person name="Sun W.H."/>
            <person name="Liu D.K."/>
            <person name="Li Y."/>
            <person name="Chen G.Z."/>
            <person name="Liu X.D."/>
            <person name="Liao X.Y."/>
            <person name="Jiang Y.T."/>
            <person name="Yu X."/>
            <person name="Hao Y."/>
            <person name="Huang J."/>
            <person name="Zhao X.W."/>
            <person name="Ke S."/>
            <person name="Chen Y.Y."/>
            <person name="Wu W.L."/>
            <person name="Hsu J.L."/>
            <person name="Lin Y.F."/>
            <person name="Huang M.D."/>
            <person name="Li C.Y."/>
            <person name="Huang L."/>
            <person name="Wang Z.W."/>
            <person name="Zhao X."/>
            <person name="Zhong W.Y."/>
            <person name="Peng D.H."/>
            <person name="Ahmad S."/>
            <person name="Lan S."/>
            <person name="Zhang J.S."/>
            <person name="Tsai W.C."/>
            <person name="Van de Peer Y."/>
            <person name="Liu Z.J."/>
        </authorList>
    </citation>
    <scope>NUCLEOTIDE SEQUENCE</scope>
    <source>
        <strain evidence="2">SCP</strain>
    </source>
</reference>
<dbReference type="InterPro" id="IPR005069">
    <property type="entry name" value="Nucl-diP-sugar_transferase"/>
</dbReference>
<evidence type="ECO:0000313" key="3">
    <source>
        <dbReference type="Proteomes" id="UP001179952"/>
    </source>
</evidence>
<dbReference type="InterPro" id="IPR044821">
    <property type="entry name" value="At1g28695/At4g15970-like"/>
</dbReference>
<sequence length="277" mass="31983">MERVLKAAAMEDKTVILVPLNAAWVRPGSMIDLFMESLSIGNGTRKLLKHLVIVALDDKAYARCFSLHLHCISLKIEGADFEGEKRFMTPGFLKVGWRRIDFLRSVLQMGYNFISTDADIMWFRNPFSYFQPDGDFQITCDQFLGNPVDLNNRANIGFQYVKSNNRTIEFFKFWYLQREKDPGHLDQDVFNSIKYDPYVRKIGIQFRFLTTALFGGFCQPSRDLNKACTMHANCCAGLGSKLHDLRIILDDWRNYMALPSSVKKSHPPSWRAPKNCR</sequence>
<dbReference type="Pfam" id="PF03407">
    <property type="entry name" value="Nucleotid_trans"/>
    <property type="match status" value="1"/>
</dbReference>
<gene>
    <name evidence="2" type="ORF">QJS04_geneDACA018910</name>
</gene>
<dbReference type="AlphaFoldDB" id="A0AAV9AC36"/>
<accession>A0AAV9AC36</accession>
<evidence type="ECO:0000259" key="1">
    <source>
        <dbReference type="Pfam" id="PF03407"/>
    </source>
</evidence>
<proteinExistence type="predicted"/>